<dbReference type="EMBL" id="JACHFM010000002">
    <property type="protein sequence ID" value="MBB5222212.1"/>
    <property type="molecule type" value="Genomic_DNA"/>
</dbReference>
<dbReference type="GO" id="GO:0004185">
    <property type="term" value="F:serine-type carboxypeptidase activity"/>
    <property type="evidence" value="ECO:0007669"/>
    <property type="project" value="InterPro"/>
</dbReference>
<keyword evidence="4" id="KW-0378">Hydrolase</keyword>
<dbReference type="Gene3D" id="3.40.50.1820">
    <property type="entry name" value="alpha/beta hydrolase"/>
    <property type="match status" value="1"/>
</dbReference>
<evidence type="ECO:0000256" key="5">
    <source>
        <dbReference type="ARBA" id="ARBA00023180"/>
    </source>
</evidence>
<evidence type="ECO:0000256" key="6">
    <source>
        <dbReference type="SAM" id="MobiDB-lite"/>
    </source>
</evidence>
<dbReference type="InterPro" id="IPR001563">
    <property type="entry name" value="Peptidase_S10"/>
</dbReference>
<keyword evidence="3 7" id="KW-0732">Signal</keyword>
<evidence type="ECO:0000313" key="8">
    <source>
        <dbReference type="EMBL" id="MBB5222212.1"/>
    </source>
</evidence>
<evidence type="ECO:0000256" key="7">
    <source>
        <dbReference type="SAM" id="SignalP"/>
    </source>
</evidence>
<protein>
    <submittedName>
        <fullName evidence="8">Carboxypeptidase C (Cathepsin A)</fullName>
    </submittedName>
</protein>
<evidence type="ECO:0000313" key="9">
    <source>
        <dbReference type="Proteomes" id="UP000549457"/>
    </source>
</evidence>
<reference evidence="8 9" key="1">
    <citation type="submission" date="2020-08" db="EMBL/GenBank/DDBJ databases">
        <title>Genomic Encyclopedia of Type Strains, Phase IV (KMG-IV): sequencing the most valuable type-strain genomes for metagenomic binning, comparative biology and taxonomic classification.</title>
        <authorList>
            <person name="Goeker M."/>
        </authorList>
    </citation>
    <scope>NUCLEOTIDE SEQUENCE [LARGE SCALE GENOMIC DNA]</scope>
    <source>
        <strain evidence="8 9">DSM 101730</strain>
    </source>
</reference>
<keyword evidence="1 8" id="KW-0121">Carboxypeptidase</keyword>
<accession>A0A840SSM9</accession>
<keyword evidence="9" id="KW-1185">Reference proteome</keyword>
<dbReference type="PANTHER" id="PTHR11802:SF3">
    <property type="entry name" value="RETINOID-INDUCIBLE SERINE CARBOXYPEPTIDASE"/>
    <property type="match status" value="1"/>
</dbReference>
<dbReference type="InterPro" id="IPR029058">
    <property type="entry name" value="AB_hydrolase_fold"/>
</dbReference>
<dbReference type="PANTHER" id="PTHR11802">
    <property type="entry name" value="SERINE PROTEASE FAMILY S10 SERINE CARBOXYPEPTIDASE"/>
    <property type="match status" value="1"/>
</dbReference>
<organism evidence="8 9">
    <name type="scientific">Amaricoccus macauensis</name>
    <dbReference type="NCBI Taxonomy" id="57001"/>
    <lineage>
        <taxon>Bacteria</taxon>
        <taxon>Pseudomonadati</taxon>
        <taxon>Pseudomonadota</taxon>
        <taxon>Alphaproteobacteria</taxon>
        <taxon>Rhodobacterales</taxon>
        <taxon>Paracoccaceae</taxon>
        <taxon>Amaricoccus</taxon>
    </lineage>
</organism>
<evidence type="ECO:0000256" key="1">
    <source>
        <dbReference type="ARBA" id="ARBA00022645"/>
    </source>
</evidence>
<feature type="signal peptide" evidence="7">
    <location>
        <begin position="1"/>
        <end position="31"/>
    </location>
</feature>
<keyword evidence="2" id="KW-0645">Protease</keyword>
<dbReference type="RefSeq" id="WP_184148677.1">
    <property type="nucleotide sequence ID" value="NZ_JACHFM010000002.1"/>
</dbReference>
<feature type="region of interest" description="Disordered" evidence="6">
    <location>
        <begin position="28"/>
        <end position="55"/>
    </location>
</feature>
<evidence type="ECO:0000256" key="2">
    <source>
        <dbReference type="ARBA" id="ARBA00022670"/>
    </source>
</evidence>
<evidence type="ECO:0000256" key="4">
    <source>
        <dbReference type="ARBA" id="ARBA00022801"/>
    </source>
</evidence>
<dbReference type="Pfam" id="PF00450">
    <property type="entry name" value="Peptidase_S10"/>
    <property type="match status" value="1"/>
</dbReference>
<proteinExistence type="predicted"/>
<name>A0A840SSM9_9RHOB</name>
<dbReference type="SUPFAM" id="SSF53474">
    <property type="entry name" value="alpha/beta-Hydrolases"/>
    <property type="match status" value="1"/>
</dbReference>
<feature type="chain" id="PRO_5033028747" evidence="7">
    <location>
        <begin position="32"/>
        <end position="502"/>
    </location>
</feature>
<keyword evidence="5" id="KW-0325">Glycoprotein</keyword>
<dbReference type="Proteomes" id="UP000549457">
    <property type="component" value="Unassembled WGS sequence"/>
</dbReference>
<comment type="caution">
    <text evidence="8">The sequence shown here is derived from an EMBL/GenBank/DDBJ whole genome shotgun (WGS) entry which is preliminary data.</text>
</comment>
<evidence type="ECO:0000256" key="3">
    <source>
        <dbReference type="ARBA" id="ARBA00022729"/>
    </source>
</evidence>
<gene>
    <name evidence="8" type="ORF">HNP73_002148</name>
</gene>
<dbReference type="AlphaFoldDB" id="A0A840SSM9"/>
<sequence length="502" mass="55085">MIRPLLLLICLAFPPASLTVASLTTASRASAQATPRPASETPQASERLPGPSITHHELTLPDRTLAFRTEASAITITAPDGREEADIAFVAYRLDGGDSSRRPVTFLVNGGPGAASAYLQIGAIGPWLLPLGGERIAPSQPADLRPNAETWLDFTDLVFIDPVGTGFSRLINPDDSLRRRYLSVNGDAAVLADMIRRWLVANDRIGSPKYFVGESYGGFRAPLVAEHLRDDHGIAVSGLTLVSPVLDFGWWQQPDYAPLPMVTLLPSLAAVHMEAEGTFSEARLREVEEYAAGQFLADLMRGVHDKAAVARLTDQVSLLTGLDRDAVARQDGRINAREFSRESRRDDHLRTSVYDATVTAQGRDRGSDPVLDAMTAPLTTAMLGFYGETLKWLPNREYQLLNRDVARSWDWGRHRGQPEAVTDLVDLVSLDPTLSILVTHGRTDLVTPYFGTALILRQLDVADGDQRLRQVTYPGGHMFYTRTDSRRAFREDARALYSGEAG</sequence>
<dbReference type="GO" id="GO:0006508">
    <property type="term" value="P:proteolysis"/>
    <property type="evidence" value="ECO:0007669"/>
    <property type="project" value="UniProtKB-KW"/>
</dbReference>